<dbReference type="CDD" id="cd14066">
    <property type="entry name" value="STKc_IRAK"/>
    <property type="match status" value="1"/>
</dbReference>
<dbReference type="PROSITE" id="PS51473">
    <property type="entry name" value="GNK2"/>
    <property type="match status" value="3"/>
</dbReference>
<dbReference type="Pfam" id="PF01657">
    <property type="entry name" value="Stress-antifung"/>
    <property type="match status" value="3"/>
</dbReference>
<organism evidence="18 19">
    <name type="scientific">Vigna radiata var. radiata</name>
    <name type="common">Mung bean</name>
    <name type="synonym">Phaseolus aureus</name>
    <dbReference type="NCBI Taxonomy" id="3916"/>
    <lineage>
        <taxon>Eukaryota</taxon>
        <taxon>Viridiplantae</taxon>
        <taxon>Streptophyta</taxon>
        <taxon>Embryophyta</taxon>
        <taxon>Tracheophyta</taxon>
        <taxon>Spermatophyta</taxon>
        <taxon>Magnoliopsida</taxon>
        <taxon>eudicotyledons</taxon>
        <taxon>Gunneridae</taxon>
        <taxon>Pentapetalae</taxon>
        <taxon>rosids</taxon>
        <taxon>fabids</taxon>
        <taxon>Fabales</taxon>
        <taxon>Fabaceae</taxon>
        <taxon>Papilionoideae</taxon>
        <taxon>50 kb inversion clade</taxon>
        <taxon>NPAAA clade</taxon>
        <taxon>indigoferoid/millettioid clade</taxon>
        <taxon>Phaseoleae</taxon>
        <taxon>Vigna</taxon>
    </lineage>
</organism>
<keyword evidence="10 15" id="KW-1133">Transmembrane helix</keyword>
<dbReference type="Gene3D" id="3.30.430.20">
    <property type="entry name" value="Gnk2 domain, C-X8-C-X2-C motif"/>
    <property type="match status" value="3"/>
</dbReference>
<dbReference type="KEGG" id="vra:106757383"/>
<evidence type="ECO:0000256" key="11">
    <source>
        <dbReference type="ARBA" id="ARBA00023136"/>
    </source>
</evidence>
<dbReference type="FunFam" id="3.30.430.20:FF:000012">
    <property type="entry name" value="Cysteine-rich receptor-like protein kinase 25"/>
    <property type="match status" value="2"/>
</dbReference>
<dbReference type="InterPro" id="IPR000719">
    <property type="entry name" value="Prot_kinase_dom"/>
</dbReference>
<evidence type="ECO:0000256" key="4">
    <source>
        <dbReference type="ARBA" id="ARBA00022692"/>
    </source>
</evidence>
<keyword evidence="18" id="KW-1185">Reference proteome</keyword>
<keyword evidence="9 14" id="KW-0067">ATP-binding</keyword>
<dbReference type="InterPro" id="IPR002902">
    <property type="entry name" value="GNK2"/>
</dbReference>
<dbReference type="Pfam" id="PF00069">
    <property type="entry name" value="Pkinase"/>
    <property type="match status" value="1"/>
</dbReference>
<evidence type="ECO:0000256" key="8">
    <source>
        <dbReference type="ARBA" id="ARBA00022777"/>
    </source>
</evidence>
<dbReference type="GO" id="GO:0005886">
    <property type="term" value="C:plasma membrane"/>
    <property type="evidence" value="ECO:0007669"/>
    <property type="project" value="TreeGrafter"/>
</dbReference>
<dbReference type="SUPFAM" id="SSF56112">
    <property type="entry name" value="Protein kinase-like (PK-like)"/>
    <property type="match status" value="1"/>
</dbReference>
<dbReference type="AlphaFoldDB" id="A0A3Q0EV91"/>
<keyword evidence="5" id="KW-0732">Signal</keyword>
<dbReference type="STRING" id="3916.A0A3Q0EV91"/>
<keyword evidence="2" id="KW-0723">Serine/threonine-protein kinase</keyword>
<evidence type="ECO:0000259" key="16">
    <source>
        <dbReference type="PROSITE" id="PS50011"/>
    </source>
</evidence>
<dbReference type="PANTHER" id="PTHR27002:SF402">
    <property type="entry name" value="CYSTEINE-RICH RECEPTOR-KINASE-LIKE PROTEIN"/>
    <property type="match status" value="1"/>
</dbReference>
<dbReference type="InterPro" id="IPR017441">
    <property type="entry name" value="Protein_kinase_ATP_BS"/>
</dbReference>
<evidence type="ECO:0000256" key="1">
    <source>
        <dbReference type="ARBA" id="ARBA00004167"/>
    </source>
</evidence>
<dbReference type="SMART" id="SM00220">
    <property type="entry name" value="S_TKc"/>
    <property type="match status" value="1"/>
</dbReference>
<evidence type="ECO:0000256" key="10">
    <source>
        <dbReference type="ARBA" id="ARBA00022989"/>
    </source>
</evidence>
<reference evidence="19" key="2">
    <citation type="submission" date="2025-08" db="UniProtKB">
        <authorList>
            <consortium name="RefSeq"/>
        </authorList>
    </citation>
    <scope>IDENTIFICATION</scope>
    <source>
        <tissue evidence="19">Leaf</tissue>
    </source>
</reference>
<name>A0A3Q0EV91_VIGRR</name>
<feature type="binding site" evidence="14">
    <location>
        <position position="595"/>
    </location>
    <ligand>
        <name>ATP</name>
        <dbReference type="ChEBI" id="CHEBI:30616"/>
    </ligand>
</feature>
<reference evidence="18" key="1">
    <citation type="journal article" date="2014" name="Nat. Commun.">
        <title>Genome sequence of mungbean and insights into evolution within Vigna species.</title>
        <authorList>
            <person name="Kang Y.J."/>
            <person name="Kim S.K."/>
            <person name="Kim M.Y."/>
            <person name="Lestari P."/>
            <person name="Kim K.H."/>
            <person name="Ha B.K."/>
            <person name="Jun T.H."/>
            <person name="Hwang W.J."/>
            <person name="Lee T."/>
            <person name="Lee J."/>
            <person name="Shim S."/>
            <person name="Yoon M.Y."/>
            <person name="Jang Y.E."/>
            <person name="Han K.S."/>
            <person name="Taeprayoon P."/>
            <person name="Yoon N."/>
            <person name="Somta P."/>
            <person name="Tanya P."/>
            <person name="Kim K.S."/>
            <person name="Gwag J.G."/>
            <person name="Moon J.K."/>
            <person name="Lee Y.H."/>
            <person name="Park B.S."/>
            <person name="Bombarely A."/>
            <person name="Doyle J.J."/>
            <person name="Jackson S.A."/>
            <person name="Schafleitner R."/>
            <person name="Srinives P."/>
            <person name="Varshney R.K."/>
            <person name="Lee S.H."/>
        </authorList>
    </citation>
    <scope>NUCLEOTIDE SEQUENCE [LARGE SCALE GENOMIC DNA]</scope>
    <source>
        <strain evidence="18">cv. VC1973A</strain>
    </source>
</reference>
<comment type="subcellular location">
    <subcellularLocation>
        <location evidence="1">Membrane</location>
        <topology evidence="1">Single-pass membrane protein</topology>
    </subcellularLocation>
</comment>
<evidence type="ECO:0000256" key="14">
    <source>
        <dbReference type="PROSITE-ProRule" id="PRU10141"/>
    </source>
</evidence>
<evidence type="ECO:0000256" key="2">
    <source>
        <dbReference type="ARBA" id="ARBA00022527"/>
    </source>
</evidence>
<dbReference type="InterPro" id="IPR008271">
    <property type="entry name" value="Ser/Thr_kinase_AS"/>
</dbReference>
<keyword evidence="11 15" id="KW-0472">Membrane</keyword>
<dbReference type="Gene3D" id="1.10.510.10">
    <property type="entry name" value="Transferase(Phosphotransferase) domain 1"/>
    <property type="match status" value="1"/>
</dbReference>
<evidence type="ECO:0000256" key="15">
    <source>
        <dbReference type="SAM" id="Phobius"/>
    </source>
</evidence>
<feature type="domain" description="Gnk2-homologous" evidence="17">
    <location>
        <begin position="251"/>
        <end position="350"/>
    </location>
</feature>
<keyword evidence="4 15" id="KW-0812">Transmembrane</keyword>
<keyword evidence="6" id="KW-0677">Repeat</keyword>
<evidence type="ECO:0000313" key="18">
    <source>
        <dbReference type="Proteomes" id="UP000087766"/>
    </source>
</evidence>
<dbReference type="PROSITE" id="PS00107">
    <property type="entry name" value="PROTEIN_KINASE_ATP"/>
    <property type="match status" value="1"/>
</dbReference>
<gene>
    <name evidence="19" type="primary">LOC106757383</name>
</gene>
<dbReference type="PROSITE" id="PS50011">
    <property type="entry name" value="PROTEIN_KINASE_DOM"/>
    <property type="match status" value="1"/>
</dbReference>
<feature type="domain" description="Gnk2-homologous" evidence="17">
    <location>
        <begin position="133"/>
        <end position="238"/>
    </location>
</feature>
<feature type="domain" description="Protein kinase" evidence="16">
    <location>
        <begin position="566"/>
        <end position="854"/>
    </location>
</feature>
<dbReference type="Gene3D" id="3.30.200.20">
    <property type="entry name" value="Phosphorylase Kinase, domain 1"/>
    <property type="match status" value="1"/>
</dbReference>
<protein>
    <submittedName>
        <fullName evidence="19">Cysteine-rich receptor-like protein kinase 25</fullName>
    </submittedName>
</protein>
<dbReference type="CDD" id="cd23509">
    <property type="entry name" value="Gnk2-like"/>
    <property type="match status" value="3"/>
</dbReference>
<dbReference type="GO" id="GO:0004674">
    <property type="term" value="F:protein serine/threonine kinase activity"/>
    <property type="evidence" value="ECO:0007669"/>
    <property type="project" value="UniProtKB-KW"/>
</dbReference>
<keyword evidence="3" id="KW-0808">Transferase</keyword>
<accession>A0A3Q0EV91</accession>
<dbReference type="OrthoDB" id="1429918at2759"/>
<evidence type="ECO:0000256" key="5">
    <source>
        <dbReference type="ARBA" id="ARBA00022729"/>
    </source>
</evidence>
<dbReference type="GO" id="GO:0005524">
    <property type="term" value="F:ATP binding"/>
    <property type="evidence" value="ECO:0007669"/>
    <property type="project" value="UniProtKB-UniRule"/>
</dbReference>
<dbReference type="InterPro" id="IPR011009">
    <property type="entry name" value="Kinase-like_dom_sf"/>
</dbReference>
<proteinExistence type="predicted"/>
<dbReference type="RefSeq" id="XP_022635086.1">
    <property type="nucleotide sequence ID" value="XM_022779365.1"/>
</dbReference>
<dbReference type="InterPro" id="IPR038408">
    <property type="entry name" value="GNK2_sf"/>
</dbReference>
<evidence type="ECO:0000313" key="19">
    <source>
        <dbReference type="RefSeq" id="XP_022635086.1"/>
    </source>
</evidence>
<evidence type="ECO:0000259" key="17">
    <source>
        <dbReference type="PROSITE" id="PS51473"/>
    </source>
</evidence>
<dbReference type="FunFam" id="3.30.200.20:FF:000727">
    <property type="entry name" value="Cysteine-rich RLK (RECEPTOR-like protein kinase) 23"/>
    <property type="match status" value="1"/>
</dbReference>
<evidence type="ECO:0000256" key="7">
    <source>
        <dbReference type="ARBA" id="ARBA00022741"/>
    </source>
</evidence>
<dbReference type="Proteomes" id="UP000087766">
    <property type="component" value="Chromosome 1"/>
</dbReference>
<sequence>MNGTGKFELKLRPLIRCSALLKIIVISYFLEDDLELRLGKSIESYDSTETASYCNPLNDGTIVASPPPPYRCHDSPPVVDDTPSHSTQPPLLPANAHAGEPDVGPHVYKQAVIWYDECTVRYSNNSFFSTVSVRPRVGLLTTANISNQESFMNLLFQTINETADAAAVDVQKFATGEAKISGFQSLYCLAQCTRDLSPSDCRSCLSGVIGDLPWCCQGKQGGRVLYPSCNVRYERYPFYGSTPEDSQLSEDPIYLNHICSTNVTADSDFKIHLSTLLSYMSSNATNQMDYKDVVEDTVYGLFMCRGDLPSPLCHQCVLNATLIISSECNSFQEAVIWYNYCMIRYSYRHFFSQVEKRPPFQMLSLINTFNDVREQSFFTYTLSTTLYNLFEAAKSSTERYVTKSSLIDDSETLYVLAQCTQDLSGENCSLCLEDINKNMPFAQLGNTGGRVLYPSCNLRYEFFQFYRDPTWQTPGNSSPTLLKGTLHSLTSRLNRKKQKKQLRTIISIVLSIIVSVTLFIFVYYLIKRKARKSVKSILRENFGYESVTLEPLQFSFSIIKAATNNFSNENRIGKGGFGEVYKGVLFDGRQVAIKKLSKSSKQGVHEFKNEVLLIAKLQHRNLVTFIGFCLEEEQKILIYEYVPNKSLDYFLFDSQKAHLLSWSQRYEIITGIARGILYLHEHSRLKVIHRDLKPSNILLDENMIPKISDFGLARIIEINQDEGSTGRIVGTYGYMSPEYAMYGQFSEKSDVFSFGVMVIEIITGKKNFTSYDQPQEVANNLLSYAWRQWRDKTILSILDPSIKEKYSEEEVSICIQIALLCVQQNPHARPSMVKIVSYFSNHLVELPRPEEPTFFLQESSHGHSPSGCTPFSVNEMSISQFLPR</sequence>
<evidence type="ECO:0000256" key="6">
    <source>
        <dbReference type="ARBA" id="ARBA00022737"/>
    </source>
</evidence>
<dbReference type="PANTHER" id="PTHR27002">
    <property type="entry name" value="RECEPTOR-LIKE SERINE/THREONINE-PROTEIN KINASE SD1-8"/>
    <property type="match status" value="1"/>
</dbReference>
<evidence type="ECO:0000256" key="12">
    <source>
        <dbReference type="ARBA" id="ARBA00023170"/>
    </source>
</evidence>
<dbReference type="FunFam" id="1.10.510.10:FF:000129">
    <property type="entry name" value="cysteine-rich receptor-like protein kinase 10"/>
    <property type="match status" value="1"/>
</dbReference>
<feature type="domain" description="Gnk2-homologous" evidence="17">
    <location>
        <begin position="360"/>
        <end position="465"/>
    </location>
</feature>
<evidence type="ECO:0000256" key="13">
    <source>
        <dbReference type="ARBA" id="ARBA00023180"/>
    </source>
</evidence>
<keyword evidence="8" id="KW-0418">Kinase</keyword>
<dbReference type="GO" id="GO:0042742">
    <property type="term" value="P:defense response to bacterium"/>
    <property type="evidence" value="ECO:0007669"/>
    <property type="project" value="TreeGrafter"/>
</dbReference>
<evidence type="ECO:0000256" key="9">
    <source>
        <dbReference type="ARBA" id="ARBA00022840"/>
    </source>
</evidence>
<evidence type="ECO:0000256" key="3">
    <source>
        <dbReference type="ARBA" id="ARBA00022679"/>
    </source>
</evidence>
<dbReference type="PROSITE" id="PS00108">
    <property type="entry name" value="PROTEIN_KINASE_ST"/>
    <property type="match status" value="1"/>
</dbReference>
<dbReference type="GeneID" id="106757383"/>
<keyword evidence="12" id="KW-0675">Receptor</keyword>
<keyword evidence="13" id="KW-0325">Glycoprotein</keyword>
<keyword evidence="7 14" id="KW-0547">Nucleotide-binding</keyword>
<feature type="transmembrane region" description="Helical" evidence="15">
    <location>
        <begin position="505"/>
        <end position="526"/>
    </location>
</feature>